<keyword evidence="3" id="KW-0862">Zinc</keyword>
<keyword evidence="7" id="KW-1185">Reference proteome</keyword>
<proteinExistence type="predicted"/>
<comment type="caution">
    <text evidence="6">The sequence shown here is derived from an EMBL/GenBank/DDBJ whole genome shotgun (WGS) entry which is preliminary data.</text>
</comment>
<evidence type="ECO:0000256" key="3">
    <source>
        <dbReference type="ARBA" id="ARBA00022833"/>
    </source>
</evidence>
<evidence type="ECO:0000256" key="1">
    <source>
        <dbReference type="ARBA" id="ARBA00022723"/>
    </source>
</evidence>
<evidence type="ECO:0000313" key="7">
    <source>
        <dbReference type="Proteomes" id="UP000824120"/>
    </source>
</evidence>
<evidence type="ECO:0000256" key="4">
    <source>
        <dbReference type="PROSITE-ProRule" id="PRU00027"/>
    </source>
</evidence>
<gene>
    <name evidence="6" type="ORF">H5410_012621</name>
</gene>
<dbReference type="PANTHER" id="PTHR46951">
    <property type="entry name" value="BED-TYPE DOMAIN-CONTAINING PROTEIN"/>
    <property type="match status" value="1"/>
</dbReference>
<name>A0A9J6ASY6_SOLCO</name>
<dbReference type="OrthoDB" id="1227294at2759"/>
<reference evidence="6 7" key="1">
    <citation type="submission" date="2020-09" db="EMBL/GenBank/DDBJ databases">
        <title>De no assembly of potato wild relative species, Solanum commersonii.</title>
        <authorList>
            <person name="Cho K."/>
        </authorList>
    </citation>
    <scope>NUCLEOTIDE SEQUENCE [LARGE SCALE GENOMIC DNA]</scope>
    <source>
        <strain evidence="6">LZ3.2</strain>
        <tissue evidence="6">Leaf</tissue>
    </source>
</reference>
<protein>
    <recommendedName>
        <fullName evidence="5">BED-type domain-containing protein</fullName>
    </recommendedName>
</protein>
<feature type="domain" description="BED-type" evidence="5">
    <location>
        <begin position="9"/>
        <end position="66"/>
    </location>
</feature>
<dbReference type="GO" id="GO:0003677">
    <property type="term" value="F:DNA binding"/>
    <property type="evidence" value="ECO:0007669"/>
    <property type="project" value="InterPro"/>
</dbReference>
<dbReference type="AlphaFoldDB" id="A0A9J6ASY6"/>
<dbReference type="Pfam" id="PF02892">
    <property type="entry name" value="zf-BED"/>
    <property type="match status" value="1"/>
</dbReference>
<dbReference type="InterPro" id="IPR003656">
    <property type="entry name" value="Znf_BED"/>
</dbReference>
<dbReference type="PANTHER" id="PTHR46951:SF2">
    <property type="entry name" value="BED-TYPE DOMAIN-CONTAINING PROTEIN"/>
    <property type="match status" value="1"/>
</dbReference>
<accession>A0A9J6ASY6</accession>
<organism evidence="6 7">
    <name type="scientific">Solanum commersonii</name>
    <name type="common">Commerson's wild potato</name>
    <name type="synonym">Commerson's nightshade</name>
    <dbReference type="NCBI Taxonomy" id="4109"/>
    <lineage>
        <taxon>Eukaryota</taxon>
        <taxon>Viridiplantae</taxon>
        <taxon>Streptophyta</taxon>
        <taxon>Embryophyta</taxon>
        <taxon>Tracheophyta</taxon>
        <taxon>Spermatophyta</taxon>
        <taxon>Magnoliopsida</taxon>
        <taxon>eudicotyledons</taxon>
        <taxon>Gunneridae</taxon>
        <taxon>Pentapetalae</taxon>
        <taxon>asterids</taxon>
        <taxon>lamiids</taxon>
        <taxon>Solanales</taxon>
        <taxon>Solanaceae</taxon>
        <taxon>Solanoideae</taxon>
        <taxon>Solaneae</taxon>
        <taxon>Solanum</taxon>
    </lineage>
</organism>
<keyword evidence="2 4" id="KW-0863">Zinc-finger</keyword>
<dbReference type="PROSITE" id="PS50808">
    <property type="entry name" value="ZF_BED"/>
    <property type="match status" value="1"/>
</dbReference>
<evidence type="ECO:0000256" key="2">
    <source>
        <dbReference type="ARBA" id="ARBA00022771"/>
    </source>
</evidence>
<keyword evidence="1" id="KW-0479">Metal-binding</keyword>
<dbReference type="EMBL" id="JACXVP010000002">
    <property type="protein sequence ID" value="KAG5627403.1"/>
    <property type="molecule type" value="Genomic_DNA"/>
</dbReference>
<dbReference type="Proteomes" id="UP000824120">
    <property type="component" value="Chromosome 2"/>
</dbReference>
<evidence type="ECO:0000313" key="6">
    <source>
        <dbReference type="EMBL" id="KAG5627403.1"/>
    </source>
</evidence>
<sequence length="107" mass="12593">MAEDLSKGNRRDPGWKYNYLKDPDDTRRVTCNFCGKTTTGGINRAKQHLIGNFRNAAKCKKCPEEVREELKNYMEEKKIRKEVYTNEFPEFDEFEYQDNVGGERKSS</sequence>
<evidence type="ECO:0000259" key="5">
    <source>
        <dbReference type="PROSITE" id="PS50808"/>
    </source>
</evidence>
<dbReference type="GO" id="GO:0008270">
    <property type="term" value="F:zinc ion binding"/>
    <property type="evidence" value="ECO:0007669"/>
    <property type="project" value="UniProtKB-KW"/>
</dbReference>